<keyword evidence="1" id="KW-0812">Transmembrane</keyword>
<keyword evidence="3" id="KW-0808">Transferase</keyword>
<dbReference type="InterPro" id="IPR036890">
    <property type="entry name" value="HATPase_C_sf"/>
</dbReference>
<gene>
    <name evidence="3" type="ordered locus">Cpin_3789</name>
</gene>
<dbReference type="SUPFAM" id="SSF55874">
    <property type="entry name" value="ATPase domain of HSP90 chaperone/DNA topoisomerase II/histidine kinase"/>
    <property type="match status" value="1"/>
</dbReference>
<dbReference type="Pfam" id="PF06580">
    <property type="entry name" value="His_kinase"/>
    <property type="match status" value="1"/>
</dbReference>
<name>A0A979GVQ5_CHIPD</name>
<evidence type="ECO:0000313" key="3">
    <source>
        <dbReference type="EMBL" id="ACU61251.1"/>
    </source>
</evidence>
<reference evidence="3 4" key="2">
    <citation type="journal article" date="2010" name="Stand. Genomic Sci.">
        <title>Complete genome sequence of Chitinophaga pinensis type strain (UQM 2034).</title>
        <authorList>
            <person name="Glavina Del Rio T."/>
            <person name="Abt B."/>
            <person name="Spring S."/>
            <person name="Lapidus A."/>
            <person name="Nolan M."/>
            <person name="Tice H."/>
            <person name="Copeland A."/>
            <person name="Cheng J.F."/>
            <person name="Chen F."/>
            <person name="Bruce D."/>
            <person name="Goodwin L."/>
            <person name="Pitluck S."/>
            <person name="Ivanova N."/>
            <person name="Mavromatis K."/>
            <person name="Mikhailova N."/>
            <person name="Pati A."/>
            <person name="Chen A."/>
            <person name="Palaniappan K."/>
            <person name="Land M."/>
            <person name="Hauser L."/>
            <person name="Chang Y.J."/>
            <person name="Jeffries C.D."/>
            <person name="Chain P."/>
            <person name="Saunders E."/>
            <person name="Detter J.C."/>
            <person name="Brettin T."/>
            <person name="Rohde M."/>
            <person name="Goker M."/>
            <person name="Bristow J."/>
            <person name="Eisen J.A."/>
            <person name="Markowitz V."/>
            <person name="Hugenholtz P."/>
            <person name="Kyrpides N.C."/>
            <person name="Klenk H.P."/>
            <person name="Lucas S."/>
        </authorList>
    </citation>
    <scope>NUCLEOTIDE SEQUENCE [LARGE SCALE GENOMIC DNA]</scope>
    <source>
        <strain evidence="4">ATCC 43595 / DSM 2588 / LMG 13176 / NBRC 15968 / NCIMB 11800 / UQM 2034</strain>
    </source>
</reference>
<dbReference type="InterPro" id="IPR010559">
    <property type="entry name" value="Sig_transdc_His_kin_internal"/>
</dbReference>
<dbReference type="OrthoDB" id="9792992at2"/>
<evidence type="ECO:0000256" key="1">
    <source>
        <dbReference type="SAM" id="Phobius"/>
    </source>
</evidence>
<dbReference type="GO" id="GO:0016020">
    <property type="term" value="C:membrane"/>
    <property type="evidence" value="ECO:0007669"/>
    <property type="project" value="InterPro"/>
</dbReference>
<protein>
    <submittedName>
        <fullName evidence="3">Signal transduction histidine kinase, LytS</fullName>
    </submittedName>
</protein>
<organism evidence="3 4">
    <name type="scientific">Chitinophaga pinensis (strain ATCC 43595 / DSM 2588 / LMG 13176 / NBRC 15968 / NCIMB 11800 / UQM 2034)</name>
    <dbReference type="NCBI Taxonomy" id="485918"/>
    <lineage>
        <taxon>Bacteria</taxon>
        <taxon>Pseudomonadati</taxon>
        <taxon>Bacteroidota</taxon>
        <taxon>Chitinophagia</taxon>
        <taxon>Chitinophagales</taxon>
        <taxon>Chitinophagaceae</taxon>
        <taxon>Chitinophaga</taxon>
    </lineage>
</organism>
<dbReference type="AlphaFoldDB" id="A0A979GVQ5"/>
<feature type="transmembrane region" description="Helical" evidence="1">
    <location>
        <begin position="69"/>
        <end position="87"/>
    </location>
</feature>
<feature type="domain" description="Signal transduction histidine kinase internal region" evidence="2">
    <location>
        <begin position="159"/>
        <end position="238"/>
    </location>
</feature>
<keyword evidence="1" id="KW-1133">Transmembrane helix</keyword>
<proteinExistence type="predicted"/>
<dbReference type="PANTHER" id="PTHR34220">
    <property type="entry name" value="SENSOR HISTIDINE KINASE YPDA"/>
    <property type="match status" value="1"/>
</dbReference>
<dbReference type="InterPro" id="IPR050640">
    <property type="entry name" value="Bact_2-comp_sensor_kinase"/>
</dbReference>
<dbReference type="PANTHER" id="PTHR34220:SF7">
    <property type="entry name" value="SENSOR HISTIDINE KINASE YPDA"/>
    <property type="match status" value="1"/>
</dbReference>
<dbReference type="EMBL" id="CP001699">
    <property type="protein sequence ID" value="ACU61251.1"/>
    <property type="molecule type" value="Genomic_DNA"/>
</dbReference>
<feature type="transmembrane region" description="Helical" evidence="1">
    <location>
        <begin position="9"/>
        <end position="27"/>
    </location>
</feature>
<keyword evidence="3" id="KW-0418">Kinase</keyword>
<dbReference type="Proteomes" id="UP000002215">
    <property type="component" value="Chromosome"/>
</dbReference>
<keyword evidence="1" id="KW-0472">Membrane</keyword>
<reference evidence="4" key="1">
    <citation type="submission" date="2009-08" db="EMBL/GenBank/DDBJ databases">
        <title>The complete genome of Chitinophaga pinensis DSM 2588.</title>
        <authorList>
            <consortium name="US DOE Joint Genome Institute (JGI-PGF)"/>
            <person name="Lucas S."/>
            <person name="Copeland A."/>
            <person name="Lapidus A."/>
            <person name="Glavina del Rio T."/>
            <person name="Dalin E."/>
            <person name="Tice H."/>
            <person name="Bruce D."/>
            <person name="Goodwin L."/>
            <person name="Pitluck S."/>
            <person name="Kyrpides N."/>
            <person name="Mavromatis K."/>
            <person name="Ivanova N."/>
            <person name="Mikhailova N."/>
            <person name="Sims D."/>
            <person name="Meinche L."/>
            <person name="Brettin T."/>
            <person name="Detter J.C."/>
            <person name="Han C."/>
            <person name="Larimer F."/>
            <person name="Land M."/>
            <person name="Hauser L."/>
            <person name="Markowitz V."/>
            <person name="Cheng J.-F."/>
            <person name="Hugenholtz P."/>
            <person name="Woyke T."/>
            <person name="Wu D."/>
            <person name="Spring S."/>
            <person name="Klenk H.-P."/>
            <person name="Eisen J.A."/>
        </authorList>
    </citation>
    <scope>NUCLEOTIDE SEQUENCE [LARGE SCALE GENOMIC DNA]</scope>
    <source>
        <strain evidence="4">ATCC 43595 / DSM 2588 / LMG 13176 / NBRC 15968 / NCIMB 11800 / UQM 2034</strain>
    </source>
</reference>
<evidence type="ECO:0000259" key="2">
    <source>
        <dbReference type="Pfam" id="PF06580"/>
    </source>
</evidence>
<sequence>MKAKYLPHLLFWIVNIALITLIFGAQLHGHYLIALPAVLMVVPVHAFYFYGLSYYIIPRYFFRHQFVRLFFACLICTVLATLLFRAVDILFVDPFFQAVSDNPANDFRWHVAQGRFIDRLFQPADIASAFIGSNSVVWIGVSIKFIKMWYEKRDAATQAELNFLKSQIHPHFLFNTLNNLYALSLTQSAQTPDVILGLSKILRYMLYECNTALVSLRKDIEILNSYIALEKIRYEERLELNVNVHLDDGMQQIAPLLLLPLVENAFKHGVSETEECPWINIELKTKGDKLTFNVSNSKPETAPEKPAMHYSKIGLANVRKRLELLYPGRHVLQAYDEEDCFISILEIELTD</sequence>
<feature type="transmembrane region" description="Helical" evidence="1">
    <location>
        <begin position="33"/>
        <end position="57"/>
    </location>
</feature>
<dbReference type="KEGG" id="cpi:Cpin_3789"/>
<accession>A0A979GVQ5</accession>
<dbReference type="Gene3D" id="3.30.565.10">
    <property type="entry name" value="Histidine kinase-like ATPase, C-terminal domain"/>
    <property type="match status" value="1"/>
</dbReference>
<evidence type="ECO:0000313" key="4">
    <source>
        <dbReference type="Proteomes" id="UP000002215"/>
    </source>
</evidence>
<dbReference type="GO" id="GO:0000155">
    <property type="term" value="F:phosphorelay sensor kinase activity"/>
    <property type="evidence" value="ECO:0007669"/>
    <property type="project" value="InterPro"/>
</dbReference>